<dbReference type="Proteomes" id="UP000269793">
    <property type="component" value="Chromosome I"/>
</dbReference>
<evidence type="ECO:0000256" key="1">
    <source>
        <dbReference type="ARBA" id="ARBA00025788"/>
    </source>
</evidence>
<dbReference type="InterPro" id="IPR037047">
    <property type="entry name" value="PITH_dom_sf"/>
</dbReference>
<dbReference type="SUPFAM" id="SSF49785">
    <property type="entry name" value="Galactose-binding domain-like"/>
    <property type="match status" value="1"/>
</dbReference>
<dbReference type="InterPro" id="IPR045099">
    <property type="entry name" value="PITH1-like"/>
</dbReference>
<feature type="domain" description="PITH" evidence="3">
    <location>
        <begin position="13"/>
        <end position="198"/>
    </location>
</feature>
<dbReference type="PANTHER" id="PTHR12175">
    <property type="entry name" value="AD039 HT014 THIOREDOXIN FAMILY TRP26"/>
    <property type="match status" value="1"/>
</dbReference>
<dbReference type="PROSITE" id="PS51532">
    <property type="entry name" value="PITH"/>
    <property type="match status" value="1"/>
</dbReference>
<sequence>MECGGEATPQDLATQQGINAGSNLYAYIDHDRVWGVNIEPPESAKKACKPWDERQSLETWIESGVDDQMILHVPFTCPVCIESILLYPGRSDLSVRRCAAFVNRPNGIDFDDALAVLDGRLGPASTGRAQADFALLPGATDVTAYPVSVSRFSHTSSVSLLLLDSLAHTSSRMYYVGFIGKALDPRSDTLHRHDVPAETSATHKVDGVGSSLGAASTPSVR</sequence>
<gene>
    <name evidence="4" type="ORF">DNF11_0614</name>
</gene>
<organism evidence="4 5">
    <name type="scientific">Malassezia restricta (strain ATCC 96810 / NBRC 103918 / CBS 7877)</name>
    <name type="common">Seborrheic dermatitis infection agent</name>
    <dbReference type="NCBI Taxonomy" id="425264"/>
    <lineage>
        <taxon>Eukaryota</taxon>
        <taxon>Fungi</taxon>
        <taxon>Dikarya</taxon>
        <taxon>Basidiomycota</taxon>
        <taxon>Ustilaginomycotina</taxon>
        <taxon>Malasseziomycetes</taxon>
        <taxon>Malasseziales</taxon>
        <taxon>Malasseziaceae</taxon>
        <taxon>Malassezia</taxon>
    </lineage>
</organism>
<feature type="region of interest" description="Disordered" evidence="2">
    <location>
        <begin position="197"/>
        <end position="221"/>
    </location>
</feature>
<feature type="compositionally biased region" description="Basic and acidic residues" evidence="2">
    <location>
        <begin position="197"/>
        <end position="206"/>
    </location>
</feature>
<dbReference type="InterPro" id="IPR010400">
    <property type="entry name" value="PITH_dom"/>
</dbReference>
<dbReference type="GO" id="GO:0005737">
    <property type="term" value="C:cytoplasm"/>
    <property type="evidence" value="ECO:0007669"/>
    <property type="project" value="UniProtKB-ARBA"/>
</dbReference>
<evidence type="ECO:0000256" key="2">
    <source>
        <dbReference type="SAM" id="MobiDB-lite"/>
    </source>
</evidence>
<dbReference type="GO" id="GO:0005634">
    <property type="term" value="C:nucleus"/>
    <property type="evidence" value="ECO:0007669"/>
    <property type="project" value="TreeGrafter"/>
</dbReference>
<dbReference type="Gene3D" id="2.60.120.470">
    <property type="entry name" value="PITH domain"/>
    <property type="match status" value="1"/>
</dbReference>
<evidence type="ECO:0000313" key="5">
    <source>
        <dbReference type="Proteomes" id="UP000269793"/>
    </source>
</evidence>
<name>A0A3G2S0T2_MALR7</name>
<keyword evidence="5" id="KW-1185">Reference proteome</keyword>
<evidence type="ECO:0000259" key="3">
    <source>
        <dbReference type="PROSITE" id="PS51532"/>
    </source>
</evidence>
<dbReference type="InterPro" id="IPR008979">
    <property type="entry name" value="Galactose-bd-like_sf"/>
</dbReference>
<dbReference type="VEuPathDB" id="FungiDB:DNF11_0614"/>
<accession>A0A3G2S0T2</accession>
<dbReference type="Pfam" id="PF06201">
    <property type="entry name" value="PITH"/>
    <property type="match status" value="1"/>
</dbReference>
<protein>
    <submittedName>
        <fullName evidence="4">PITH domain-containing protein</fullName>
    </submittedName>
</protein>
<dbReference type="PANTHER" id="PTHR12175:SF1">
    <property type="entry name" value="PITH DOMAIN-CONTAINING PROTEIN 1"/>
    <property type="match status" value="1"/>
</dbReference>
<comment type="similarity">
    <text evidence="1">Belongs to the PITHD1 family.</text>
</comment>
<dbReference type="AlphaFoldDB" id="A0A3G2S0T2"/>
<dbReference type="EMBL" id="CP033148">
    <property type="protein sequence ID" value="AYO41564.1"/>
    <property type="molecule type" value="Genomic_DNA"/>
</dbReference>
<dbReference type="OrthoDB" id="2635at2759"/>
<proteinExistence type="inferred from homology"/>
<reference evidence="4 5" key="1">
    <citation type="submission" date="2018-10" db="EMBL/GenBank/DDBJ databases">
        <title>Complete genome sequence of Malassezia restricta CBS 7877.</title>
        <authorList>
            <person name="Morand S.C."/>
            <person name="Bertignac M."/>
            <person name="Iltis A."/>
            <person name="Kolder I."/>
            <person name="Pirovano W."/>
            <person name="Jourdain R."/>
            <person name="Clavaud C."/>
        </authorList>
    </citation>
    <scope>NUCLEOTIDE SEQUENCE [LARGE SCALE GENOMIC DNA]</scope>
    <source>
        <strain evidence="4 5">CBS 7877</strain>
    </source>
</reference>
<evidence type="ECO:0000313" key="4">
    <source>
        <dbReference type="EMBL" id="AYO41564.1"/>
    </source>
</evidence>